<organism evidence="2">
    <name type="scientific">Opuntia streptacantha</name>
    <name type="common">Prickly pear cactus</name>
    <name type="synonym">Opuntia cardona</name>
    <dbReference type="NCBI Taxonomy" id="393608"/>
    <lineage>
        <taxon>Eukaryota</taxon>
        <taxon>Viridiplantae</taxon>
        <taxon>Streptophyta</taxon>
        <taxon>Embryophyta</taxon>
        <taxon>Tracheophyta</taxon>
        <taxon>Spermatophyta</taxon>
        <taxon>Magnoliopsida</taxon>
        <taxon>eudicotyledons</taxon>
        <taxon>Gunneridae</taxon>
        <taxon>Pentapetalae</taxon>
        <taxon>Caryophyllales</taxon>
        <taxon>Cactineae</taxon>
        <taxon>Cactaceae</taxon>
        <taxon>Opuntioideae</taxon>
        <taxon>Opuntia</taxon>
    </lineage>
</organism>
<feature type="region of interest" description="Disordered" evidence="1">
    <location>
        <begin position="33"/>
        <end position="122"/>
    </location>
</feature>
<dbReference type="EMBL" id="GISG01149160">
    <property type="protein sequence ID" value="MBA4647087.1"/>
    <property type="molecule type" value="Transcribed_RNA"/>
</dbReference>
<protein>
    <submittedName>
        <fullName evidence="2">Uncharacterized protein</fullName>
    </submittedName>
</protein>
<proteinExistence type="predicted"/>
<reference evidence="2" key="2">
    <citation type="submission" date="2020-07" db="EMBL/GenBank/DDBJ databases">
        <authorList>
            <person name="Vera ALvarez R."/>
            <person name="Arias-Moreno D.M."/>
            <person name="Jimenez-Jacinto V."/>
            <person name="Jimenez-Bremont J.F."/>
            <person name="Swaminathan K."/>
            <person name="Moose S.P."/>
            <person name="Guerrero-Gonzalez M.L."/>
            <person name="Marino-Ramirez L."/>
            <person name="Landsman D."/>
            <person name="Rodriguez-Kessler M."/>
            <person name="Delgado-Sanchez P."/>
        </authorList>
    </citation>
    <scope>NUCLEOTIDE SEQUENCE</scope>
    <source>
        <tissue evidence="2">Cladode</tissue>
    </source>
</reference>
<accession>A0A7C9DUT3</accession>
<dbReference type="AlphaFoldDB" id="A0A7C9DUT3"/>
<evidence type="ECO:0000256" key="1">
    <source>
        <dbReference type="SAM" id="MobiDB-lite"/>
    </source>
</evidence>
<reference evidence="2" key="1">
    <citation type="journal article" date="2013" name="J. Plant Res.">
        <title>Effect of fungi and light on seed germination of three Opuntia species from semiarid lands of central Mexico.</title>
        <authorList>
            <person name="Delgado-Sanchez P."/>
            <person name="Jimenez-Bremont J.F."/>
            <person name="Guerrero-Gonzalez Mde L."/>
            <person name="Flores J."/>
        </authorList>
    </citation>
    <scope>NUCLEOTIDE SEQUENCE</scope>
    <source>
        <tissue evidence="2">Cladode</tissue>
    </source>
</reference>
<feature type="compositionally biased region" description="Polar residues" evidence="1">
    <location>
        <begin position="36"/>
        <end position="57"/>
    </location>
</feature>
<sequence>MSHNLLFPQQNCALAPLPHQFCCRRPCFYTDDSRLHTQPTSSNSPAIAGKSSTQPQSPHRRKIGRESLHPTSKQRRPASNLVQASPFLCRDRTNSSMRQSPEPPPEQKPPYPYSKSRSVPNTSVVLFFG</sequence>
<feature type="compositionally biased region" description="Pro residues" evidence="1">
    <location>
        <begin position="101"/>
        <end position="112"/>
    </location>
</feature>
<name>A0A7C9DUT3_OPUST</name>
<dbReference type="EMBL" id="GISG01149161">
    <property type="protein sequence ID" value="MBA4647088.1"/>
    <property type="molecule type" value="Transcribed_RNA"/>
</dbReference>
<evidence type="ECO:0000313" key="2">
    <source>
        <dbReference type="EMBL" id="MBA4647088.1"/>
    </source>
</evidence>